<dbReference type="Proteomes" id="UP000242818">
    <property type="component" value="Unassembled WGS sequence"/>
</dbReference>
<dbReference type="InterPro" id="IPR026876">
    <property type="entry name" value="Fn3_assoc_repeat"/>
</dbReference>
<evidence type="ECO:0000256" key="1">
    <source>
        <dbReference type="ARBA" id="ARBA00001231"/>
    </source>
</evidence>
<keyword evidence="4" id="KW-0378">Hydrolase</keyword>
<dbReference type="Pfam" id="PF00728">
    <property type="entry name" value="Glyco_hydro_20"/>
    <property type="match status" value="1"/>
</dbReference>
<evidence type="ECO:0000313" key="10">
    <source>
        <dbReference type="Proteomes" id="UP000242818"/>
    </source>
</evidence>
<dbReference type="GO" id="GO:0004563">
    <property type="term" value="F:beta-N-acetylhexosaminidase activity"/>
    <property type="evidence" value="ECO:0007669"/>
    <property type="project" value="UniProtKB-EC"/>
</dbReference>
<protein>
    <recommendedName>
        <fullName evidence="3">beta-N-acetylhexosaminidase</fullName>
        <ecNumber evidence="3">3.2.1.52</ecNumber>
    </recommendedName>
</protein>
<dbReference type="AlphaFoldDB" id="A0A1C4EHJ7"/>
<feature type="domain" description="Glycoside hydrolase family 20 catalytic" evidence="7">
    <location>
        <begin position="167"/>
        <end position="513"/>
    </location>
</feature>
<evidence type="ECO:0000256" key="5">
    <source>
        <dbReference type="ARBA" id="ARBA00023295"/>
    </source>
</evidence>
<evidence type="ECO:0000259" key="7">
    <source>
        <dbReference type="Pfam" id="PF00728"/>
    </source>
</evidence>
<dbReference type="InterPro" id="IPR017853">
    <property type="entry name" value="GH"/>
</dbReference>
<evidence type="ECO:0000256" key="4">
    <source>
        <dbReference type="ARBA" id="ARBA00022801"/>
    </source>
</evidence>
<dbReference type="EC" id="3.2.1.52" evidence="3"/>
<dbReference type="SUPFAM" id="SSF51445">
    <property type="entry name" value="(Trans)glycosidases"/>
    <property type="match status" value="1"/>
</dbReference>
<gene>
    <name evidence="9" type="ORF">GA0116948_108121</name>
</gene>
<sequence length="629" mass="71998">MNNNFYISRTRYLFVLLWVFTCYTGMAQIKPTILPEPVSAIAGTGAFIIDEHTSLIIPPDNPELMRLGHRVNEWINSLTGYTLPVKYKAAASERSIKIILNPTLKTTSNEEGYQLSITNNELKLQARETAGIFYGLQTIRQLLPLSNEAGKSSCSLPIIEIVDYPRFKWRGLMLDVSRHFFSKDFVKKYIDDMARYKFNIFHWHLADDQGWRIEIKSFPRLTEVGAWRVPRTGQWWSFEPPQKDEKATYGGYYTQQDIREIVAYAAERHITIVPEIDVPGHSLAAIAAYPYLSDTKNNYYVNPGSKFYNIDDNTLNPADERVYTFLEKVFTEIAALFPGDYIHIGGDECTKQFWKRSTMIQHFMKQQGIQDEQALQSYFIKRVEKILKKNQKKLIGWDEILEGGLAPEATVMSWRGIQGGIDAAKQGHQVIFTPSENTYLDLYQGDPQLEPDTYSMLRLKTAYQWNPVPAGIDSTLVLGGQGNLWTESVPTERHAEYMTWPRSLALSEIFWSPSSKQSWTSFQEKLAYHYKILDAAHINYSRAAYDVLATAKKDQQQQLLAYLSTDIDNLDIYYTLDNTNPDTSSAHYTGTPILIPKGIYQLRAQSFNGNTAVGKILIVPRDVLEKRAK</sequence>
<dbReference type="EMBL" id="FMAR01000008">
    <property type="protein sequence ID" value="SCC43079.1"/>
    <property type="molecule type" value="Genomic_DNA"/>
</dbReference>
<dbReference type="CDD" id="cd06563">
    <property type="entry name" value="GH20_chitobiase-like"/>
    <property type="match status" value="1"/>
</dbReference>
<reference evidence="9 10" key="1">
    <citation type="submission" date="2016-08" db="EMBL/GenBank/DDBJ databases">
        <authorList>
            <person name="Seilhamer J.J."/>
        </authorList>
    </citation>
    <scope>NUCLEOTIDE SEQUENCE [LARGE SCALE GENOMIC DNA]</scope>
    <source>
        <strain evidence="9 10">A37T2</strain>
    </source>
</reference>
<proteinExistence type="inferred from homology"/>
<comment type="similarity">
    <text evidence="2">Belongs to the glycosyl hydrolase 20 family.</text>
</comment>
<comment type="catalytic activity">
    <reaction evidence="1">
        <text>Hydrolysis of terminal non-reducing N-acetyl-D-hexosamine residues in N-acetyl-beta-D-hexosaminides.</text>
        <dbReference type="EC" id="3.2.1.52"/>
    </reaction>
</comment>
<keyword evidence="5" id="KW-0326">Glycosidase</keyword>
<dbReference type="PANTHER" id="PTHR22600:SF57">
    <property type="entry name" value="BETA-N-ACETYLHEXOSAMINIDASE"/>
    <property type="match status" value="1"/>
</dbReference>
<keyword evidence="10" id="KW-1185">Reference proteome</keyword>
<evidence type="ECO:0000259" key="8">
    <source>
        <dbReference type="Pfam" id="PF02838"/>
    </source>
</evidence>
<dbReference type="STRING" id="1335309.GA0116948_108121"/>
<dbReference type="PRINTS" id="PR00738">
    <property type="entry name" value="GLHYDRLASE20"/>
</dbReference>
<dbReference type="InterPro" id="IPR015882">
    <property type="entry name" value="HEX_bac_N"/>
</dbReference>
<organism evidence="9 10">
    <name type="scientific">Chitinophaga costaii</name>
    <dbReference type="NCBI Taxonomy" id="1335309"/>
    <lineage>
        <taxon>Bacteria</taxon>
        <taxon>Pseudomonadati</taxon>
        <taxon>Bacteroidota</taxon>
        <taxon>Chitinophagia</taxon>
        <taxon>Chitinophagales</taxon>
        <taxon>Chitinophagaceae</taxon>
        <taxon>Chitinophaga</taxon>
    </lineage>
</organism>
<feature type="domain" description="Beta-hexosaminidase bacterial type N-terminal" evidence="8">
    <location>
        <begin position="31"/>
        <end position="164"/>
    </location>
</feature>
<dbReference type="InterPro" id="IPR015883">
    <property type="entry name" value="Glyco_hydro_20_cat"/>
</dbReference>
<dbReference type="InterPro" id="IPR025705">
    <property type="entry name" value="Beta_hexosaminidase_sua/sub"/>
</dbReference>
<feature type="active site" description="Proton donor" evidence="6">
    <location>
        <position position="348"/>
    </location>
</feature>
<dbReference type="GO" id="GO:0005975">
    <property type="term" value="P:carbohydrate metabolic process"/>
    <property type="evidence" value="ECO:0007669"/>
    <property type="project" value="InterPro"/>
</dbReference>
<dbReference type="GO" id="GO:0030203">
    <property type="term" value="P:glycosaminoglycan metabolic process"/>
    <property type="evidence" value="ECO:0007669"/>
    <property type="project" value="TreeGrafter"/>
</dbReference>
<dbReference type="GO" id="GO:0016020">
    <property type="term" value="C:membrane"/>
    <property type="evidence" value="ECO:0007669"/>
    <property type="project" value="TreeGrafter"/>
</dbReference>
<dbReference type="SUPFAM" id="SSF55545">
    <property type="entry name" value="beta-N-acetylhexosaminidase-like domain"/>
    <property type="match status" value="1"/>
</dbReference>
<dbReference type="Pfam" id="PF02838">
    <property type="entry name" value="Glyco_hydro_20b"/>
    <property type="match status" value="1"/>
</dbReference>
<dbReference type="InterPro" id="IPR029018">
    <property type="entry name" value="Hex-like_dom2"/>
</dbReference>
<evidence type="ECO:0000256" key="3">
    <source>
        <dbReference type="ARBA" id="ARBA00012663"/>
    </source>
</evidence>
<evidence type="ECO:0000256" key="6">
    <source>
        <dbReference type="PIRSR" id="PIRSR625705-1"/>
    </source>
</evidence>
<dbReference type="Gene3D" id="3.30.379.10">
    <property type="entry name" value="Chitobiase/beta-hexosaminidase domain 2-like"/>
    <property type="match status" value="1"/>
</dbReference>
<dbReference type="Gene3D" id="3.20.20.80">
    <property type="entry name" value="Glycosidases"/>
    <property type="match status" value="1"/>
</dbReference>
<dbReference type="Pfam" id="PF13287">
    <property type="entry name" value="Fn3_assoc"/>
    <property type="match status" value="1"/>
</dbReference>
<accession>A0A1C4EHJ7</accession>
<evidence type="ECO:0000256" key="2">
    <source>
        <dbReference type="ARBA" id="ARBA00006285"/>
    </source>
</evidence>
<name>A0A1C4EHJ7_9BACT</name>
<evidence type="ECO:0000313" key="9">
    <source>
        <dbReference type="EMBL" id="SCC43079.1"/>
    </source>
</evidence>
<dbReference type="PANTHER" id="PTHR22600">
    <property type="entry name" value="BETA-HEXOSAMINIDASE"/>
    <property type="match status" value="1"/>
</dbReference>